<keyword evidence="10" id="KW-1185">Reference proteome</keyword>
<sequence>MKYTPREIVDEVNITPVHPLVNFGYLMGTVVTAGVTLYVGLGIAGAQIAARMGPKAETQVGKVVFDSLFTGASLIHEGQQFDYVEALAESLLTDELKQRPELQVHIMEEYSPNAMVIPGGHVFVTTGLLDDIETENELAFVLAHELGHFEHRDTLRSLGRSLVFLSLNSLLGFSGVQLPPFLTSSISLADLHYSREQEERADIYAIEMMQERYGHVDYSLDFFKRLNEQELDLGVANRLLEWQSTHPLTESRIEQLETLATQRGWALEGEPTPLPNQLD</sequence>
<reference evidence="9 10" key="1">
    <citation type="journal article" date="2020" name="Microb. Ecol.">
        <title>Ecogenomics of the Marine Benthic Filamentous Cyanobacterium Adonisia.</title>
        <authorList>
            <person name="Walter J.M."/>
            <person name="Coutinho F.H."/>
            <person name="Leomil L."/>
            <person name="Hargreaves P.I."/>
            <person name="Campeao M.E."/>
            <person name="Vieira V.V."/>
            <person name="Silva B.S."/>
            <person name="Fistarol G.O."/>
            <person name="Salomon P.S."/>
            <person name="Sawabe T."/>
            <person name="Mino S."/>
            <person name="Hosokawa M."/>
            <person name="Miyashita H."/>
            <person name="Maruyama F."/>
            <person name="van Verk M.C."/>
            <person name="Dutilh B.E."/>
            <person name="Thompson C.C."/>
            <person name="Thompson F.L."/>
        </authorList>
    </citation>
    <scope>NUCLEOTIDE SEQUENCE [LARGE SCALE GENOMIC DNA]</scope>
    <source>
        <strain evidence="9 10">CCMR0081</strain>
    </source>
</reference>
<comment type="caution">
    <text evidence="9">The sequence shown here is derived from an EMBL/GenBank/DDBJ whole genome shotgun (WGS) entry which is preliminary data.</text>
</comment>
<feature type="transmembrane region" description="Helical" evidence="7">
    <location>
        <begin position="23"/>
        <end position="46"/>
    </location>
</feature>
<dbReference type="Pfam" id="PF01435">
    <property type="entry name" value="Peptidase_M48"/>
    <property type="match status" value="1"/>
</dbReference>
<dbReference type="CDD" id="cd07332">
    <property type="entry name" value="M48C_Oma1_like"/>
    <property type="match status" value="1"/>
</dbReference>
<keyword evidence="3 6" id="KW-0378">Hydrolase</keyword>
<organism evidence="9 10">
    <name type="scientific">Adonisia turfae CCMR0081</name>
    <dbReference type="NCBI Taxonomy" id="2292702"/>
    <lineage>
        <taxon>Bacteria</taxon>
        <taxon>Bacillati</taxon>
        <taxon>Cyanobacteriota</taxon>
        <taxon>Adonisia</taxon>
        <taxon>Adonisia turfae</taxon>
    </lineage>
</organism>
<keyword evidence="2" id="KW-0479">Metal-binding</keyword>
<feature type="domain" description="Peptidase M48" evidence="8">
    <location>
        <begin position="80"/>
        <end position="259"/>
    </location>
</feature>
<keyword evidence="7" id="KW-0472">Membrane</keyword>
<keyword evidence="1 6" id="KW-0645">Protease</keyword>
<dbReference type="EMBL" id="QXHD01000004">
    <property type="protein sequence ID" value="NEZ60104.1"/>
    <property type="molecule type" value="Genomic_DNA"/>
</dbReference>
<evidence type="ECO:0000256" key="6">
    <source>
        <dbReference type="RuleBase" id="RU003983"/>
    </source>
</evidence>
<evidence type="ECO:0000256" key="7">
    <source>
        <dbReference type="SAM" id="Phobius"/>
    </source>
</evidence>
<dbReference type="InterPro" id="IPR051156">
    <property type="entry name" value="Mito/Outer_Membr_Metalloprot"/>
</dbReference>
<dbReference type="PANTHER" id="PTHR22726:SF1">
    <property type="entry name" value="METALLOENDOPEPTIDASE OMA1, MITOCHONDRIAL"/>
    <property type="match status" value="1"/>
</dbReference>
<evidence type="ECO:0000256" key="1">
    <source>
        <dbReference type="ARBA" id="ARBA00022670"/>
    </source>
</evidence>
<dbReference type="AlphaFoldDB" id="A0A6M0RV32"/>
<evidence type="ECO:0000256" key="3">
    <source>
        <dbReference type="ARBA" id="ARBA00022801"/>
    </source>
</evidence>
<gene>
    <name evidence="9" type="ORF">DXZ20_31560</name>
</gene>
<evidence type="ECO:0000256" key="5">
    <source>
        <dbReference type="ARBA" id="ARBA00023049"/>
    </source>
</evidence>
<evidence type="ECO:0000256" key="4">
    <source>
        <dbReference type="ARBA" id="ARBA00022833"/>
    </source>
</evidence>
<dbReference type="GO" id="GO:0051603">
    <property type="term" value="P:proteolysis involved in protein catabolic process"/>
    <property type="evidence" value="ECO:0007669"/>
    <property type="project" value="TreeGrafter"/>
</dbReference>
<dbReference type="InterPro" id="IPR001915">
    <property type="entry name" value="Peptidase_M48"/>
</dbReference>
<accession>A0A6M0RV32</accession>
<protein>
    <submittedName>
        <fullName evidence="9">Peptidase M48</fullName>
    </submittedName>
</protein>
<dbReference type="RefSeq" id="WP_163702790.1">
    <property type="nucleotide sequence ID" value="NZ_QXHD01000004.1"/>
</dbReference>
<evidence type="ECO:0000256" key="2">
    <source>
        <dbReference type="ARBA" id="ARBA00022723"/>
    </source>
</evidence>
<dbReference type="GO" id="GO:0016020">
    <property type="term" value="C:membrane"/>
    <property type="evidence" value="ECO:0007669"/>
    <property type="project" value="TreeGrafter"/>
</dbReference>
<proteinExistence type="inferred from homology"/>
<keyword evidence="7" id="KW-0812">Transmembrane</keyword>
<dbReference type="GO" id="GO:0046872">
    <property type="term" value="F:metal ion binding"/>
    <property type="evidence" value="ECO:0007669"/>
    <property type="project" value="UniProtKB-KW"/>
</dbReference>
<dbReference type="Gene3D" id="3.30.2010.10">
    <property type="entry name" value="Metalloproteases ('zincins'), catalytic domain"/>
    <property type="match status" value="1"/>
</dbReference>
<dbReference type="GO" id="GO:0004222">
    <property type="term" value="F:metalloendopeptidase activity"/>
    <property type="evidence" value="ECO:0007669"/>
    <property type="project" value="InterPro"/>
</dbReference>
<keyword evidence="7" id="KW-1133">Transmembrane helix</keyword>
<evidence type="ECO:0000313" key="10">
    <source>
        <dbReference type="Proteomes" id="UP000481033"/>
    </source>
</evidence>
<comment type="similarity">
    <text evidence="6">Belongs to the peptidase M48 family.</text>
</comment>
<dbReference type="PANTHER" id="PTHR22726">
    <property type="entry name" value="METALLOENDOPEPTIDASE OMA1"/>
    <property type="match status" value="1"/>
</dbReference>
<comment type="cofactor">
    <cofactor evidence="6">
        <name>Zn(2+)</name>
        <dbReference type="ChEBI" id="CHEBI:29105"/>
    </cofactor>
    <text evidence="6">Binds 1 zinc ion per subunit.</text>
</comment>
<evidence type="ECO:0000313" key="9">
    <source>
        <dbReference type="EMBL" id="NEZ60104.1"/>
    </source>
</evidence>
<dbReference type="Proteomes" id="UP000481033">
    <property type="component" value="Unassembled WGS sequence"/>
</dbReference>
<keyword evidence="5 6" id="KW-0482">Metalloprotease</keyword>
<keyword evidence="4 6" id="KW-0862">Zinc</keyword>
<evidence type="ECO:0000259" key="8">
    <source>
        <dbReference type="Pfam" id="PF01435"/>
    </source>
</evidence>
<name>A0A6M0RV32_9CYAN</name>